<sequence length="386" mass="44562">MPLLWKELWLDTALEPFPKQSPEEKIPYIASIWFSRAGNTPISFHVRHQVNRCGDFFRQNLEFVLTTYQYRLHTLGIYVNRNQITPFQTFFIRPYPALETLILENVPFSYHSSFMTPNIRTLALISEPSTSLIPDVYSCAELTSLDLSRYAMDVAYWKNLLGTCTNLRKGAFFLRLSTIEITPRNVCQQFLESLTLVLQGRHNSSLFGDLDLPALIHFSITSSEDFSWNNDTHSQKFLHRLESLSLSLSLKDTEMIKLLRMTPSLNRLLVDIPKTSTGSFITTLILTNDDQHVLPALHTLSLSIAYDRRNGVTPSTYHRLVESRWAIKVDESFLPHRRLKRIDFKFKDEWSVTYFKNLIEPMVREGLVASVTVLRVSKASSIYSSI</sequence>
<evidence type="ECO:0000313" key="1">
    <source>
        <dbReference type="EMBL" id="TFK32557.1"/>
    </source>
</evidence>
<evidence type="ECO:0008006" key="3">
    <source>
        <dbReference type="Google" id="ProtNLM"/>
    </source>
</evidence>
<protein>
    <recommendedName>
        <fullName evidence="3">F-box domain-containing protein</fullName>
    </recommendedName>
</protein>
<dbReference type="EMBL" id="ML213670">
    <property type="protein sequence ID" value="TFK32557.1"/>
    <property type="molecule type" value="Genomic_DNA"/>
</dbReference>
<evidence type="ECO:0000313" key="2">
    <source>
        <dbReference type="Proteomes" id="UP000308652"/>
    </source>
</evidence>
<dbReference type="SUPFAM" id="SSF52047">
    <property type="entry name" value="RNI-like"/>
    <property type="match status" value="1"/>
</dbReference>
<keyword evidence="2" id="KW-1185">Reference proteome</keyword>
<proteinExistence type="predicted"/>
<accession>A0A5C3LI80</accession>
<reference evidence="1 2" key="1">
    <citation type="journal article" date="2019" name="Nat. Ecol. Evol.">
        <title>Megaphylogeny resolves global patterns of mushroom evolution.</title>
        <authorList>
            <person name="Varga T."/>
            <person name="Krizsan K."/>
            <person name="Foldi C."/>
            <person name="Dima B."/>
            <person name="Sanchez-Garcia M."/>
            <person name="Sanchez-Ramirez S."/>
            <person name="Szollosi G.J."/>
            <person name="Szarkandi J.G."/>
            <person name="Papp V."/>
            <person name="Albert L."/>
            <person name="Andreopoulos W."/>
            <person name="Angelini C."/>
            <person name="Antonin V."/>
            <person name="Barry K.W."/>
            <person name="Bougher N.L."/>
            <person name="Buchanan P."/>
            <person name="Buyck B."/>
            <person name="Bense V."/>
            <person name="Catcheside P."/>
            <person name="Chovatia M."/>
            <person name="Cooper J."/>
            <person name="Damon W."/>
            <person name="Desjardin D."/>
            <person name="Finy P."/>
            <person name="Geml J."/>
            <person name="Haridas S."/>
            <person name="Hughes K."/>
            <person name="Justo A."/>
            <person name="Karasinski D."/>
            <person name="Kautmanova I."/>
            <person name="Kiss B."/>
            <person name="Kocsube S."/>
            <person name="Kotiranta H."/>
            <person name="LaButti K.M."/>
            <person name="Lechner B.E."/>
            <person name="Liimatainen K."/>
            <person name="Lipzen A."/>
            <person name="Lukacs Z."/>
            <person name="Mihaltcheva S."/>
            <person name="Morgado L.N."/>
            <person name="Niskanen T."/>
            <person name="Noordeloos M.E."/>
            <person name="Ohm R.A."/>
            <person name="Ortiz-Santana B."/>
            <person name="Ovrebo C."/>
            <person name="Racz N."/>
            <person name="Riley R."/>
            <person name="Savchenko A."/>
            <person name="Shiryaev A."/>
            <person name="Soop K."/>
            <person name="Spirin V."/>
            <person name="Szebenyi C."/>
            <person name="Tomsovsky M."/>
            <person name="Tulloss R.E."/>
            <person name="Uehling J."/>
            <person name="Grigoriev I.V."/>
            <person name="Vagvolgyi C."/>
            <person name="Papp T."/>
            <person name="Martin F.M."/>
            <person name="Miettinen O."/>
            <person name="Hibbett D.S."/>
            <person name="Nagy L.G."/>
        </authorList>
    </citation>
    <scope>NUCLEOTIDE SEQUENCE [LARGE SCALE GENOMIC DNA]</scope>
    <source>
        <strain evidence="1 2">CBS 166.37</strain>
    </source>
</reference>
<dbReference type="AlphaFoldDB" id="A0A5C3LI80"/>
<organism evidence="1 2">
    <name type="scientific">Crucibulum laeve</name>
    <dbReference type="NCBI Taxonomy" id="68775"/>
    <lineage>
        <taxon>Eukaryota</taxon>
        <taxon>Fungi</taxon>
        <taxon>Dikarya</taxon>
        <taxon>Basidiomycota</taxon>
        <taxon>Agaricomycotina</taxon>
        <taxon>Agaricomycetes</taxon>
        <taxon>Agaricomycetidae</taxon>
        <taxon>Agaricales</taxon>
        <taxon>Agaricineae</taxon>
        <taxon>Nidulariaceae</taxon>
        <taxon>Crucibulum</taxon>
    </lineage>
</organism>
<dbReference type="InterPro" id="IPR032675">
    <property type="entry name" value="LRR_dom_sf"/>
</dbReference>
<name>A0A5C3LI80_9AGAR</name>
<gene>
    <name evidence="1" type="ORF">BDQ12DRAFT_728547</name>
</gene>
<dbReference type="Gene3D" id="3.80.10.10">
    <property type="entry name" value="Ribonuclease Inhibitor"/>
    <property type="match status" value="1"/>
</dbReference>
<dbReference type="Proteomes" id="UP000308652">
    <property type="component" value="Unassembled WGS sequence"/>
</dbReference>